<keyword evidence="17" id="KW-1185">Reference proteome</keyword>
<dbReference type="Pfam" id="PF02353">
    <property type="entry name" value="CMAS"/>
    <property type="match status" value="1"/>
</dbReference>
<dbReference type="CDD" id="cd02440">
    <property type="entry name" value="AdoMet_MTases"/>
    <property type="match status" value="1"/>
</dbReference>
<sequence>MTLPIQQDFKIRPVKIKKPDKLVSRKDKGRVAFQREKRMSSQFKPTTWAAINNATLPAEGAGNQTFDNRVLFGVTVGVPAFVAYTFGLPLWFFPILTLLLFLPLLACTLYLYSRFAPRYRNRVPLPGKPIEHYLTFHDPELKSQYHGRNKIPMETFFEAYFVGKVDFNGDALEIMELRHDWAAFQFTYGQFKFFLTQWLPETFWHSREQDENQVRDHYDRGNDFYEAFLGPLMVYTSGIITDPTKKESLEELQENKMKLICEKLHMKEGDKHLDIGCGWGTLVAYAAKEYNTRSTGVTLARNQVAFGEKRIEDWNVKGKADLLCMDYRDIPKNHKYDKITAVEMAEHVGLRRFQTFLTEVRELLEDDGLFYMQVAGLRASWQYEDFIWGLFMAKYIFPGADASTPLYWYIKQLETAGFEIHNVDTVGVHYSATLNRWYDNWLKNKEAMRAKYGDNLVRVWEIFLSWSTIVARQGGATCFQIVANKNRNSYDRTQLICNRTNPAAWTSKRG</sequence>
<dbReference type="EC" id="2.1.1.317" evidence="14"/>
<keyword evidence="11 15" id="KW-1133">Transmembrane helix</keyword>
<evidence type="ECO:0000256" key="3">
    <source>
        <dbReference type="ARBA" id="ARBA00004991"/>
    </source>
</evidence>
<dbReference type="PANTHER" id="PTHR45197">
    <property type="entry name" value="SYNTHASE, PUTATIVE (AFU_ORTHOLOGUE AFUA_7G04190)-RELATED"/>
    <property type="match status" value="1"/>
</dbReference>
<evidence type="ECO:0000313" key="17">
    <source>
        <dbReference type="Proteomes" id="UP000093000"/>
    </source>
</evidence>
<gene>
    <name evidence="16" type="primary">FAMT</name>
    <name evidence="16" type="ORF">A0J61_09844</name>
</gene>
<dbReference type="STRING" id="101091.A0A1C7N0A9"/>
<evidence type="ECO:0000313" key="16">
    <source>
        <dbReference type="EMBL" id="OBZ82106.1"/>
    </source>
</evidence>
<evidence type="ECO:0000256" key="1">
    <source>
        <dbReference type="ARBA" id="ARBA00004141"/>
    </source>
</evidence>
<evidence type="ECO:0000256" key="2">
    <source>
        <dbReference type="ARBA" id="ARBA00004760"/>
    </source>
</evidence>
<keyword evidence="9 15" id="KW-0812">Transmembrane</keyword>
<organism evidence="16 17">
    <name type="scientific">Choanephora cucurbitarum</name>
    <dbReference type="NCBI Taxonomy" id="101091"/>
    <lineage>
        <taxon>Eukaryota</taxon>
        <taxon>Fungi</taxon>
        <taxon>Fungi incertae sedis</taxon>
        <taxon>Mucoromycota</taxon>
        <taxon>Mucoromycotina</taxon>
        <taxon>Mucoromycetes</taxon>
        <taxon>Mucorales</taxon>
        <taxon>Mucorineae</taxon>
        <taxon>Choanephoraceae</taxon>
        <taxon>Choanephoroideae</taxon>
        <taxon>Choanephora</taxon>
    </lineage>
</organism>
<evidence type="ECO:0000256" key="4">
    <source>
        <dbReference type="ARBA" id="ARBA00010815"/>
    </source>
</evidence>
<proteinExistence type="inferred from homology"/>
<keyword evidence="10" id="KW-0746">Sphingolipid metabolism</keyword>
<keyword evidence="13 15" id="KW-0472">Membrane</keyword>
<comment type="subcellular location">
    <subcellularLocation>
        <location evidence="1">Membrane</location>
        <topology evidence="1">Multi-pass membrane protein</topology>
    </subcellularLocation>
</comment>
<name>A0A1C7N0A9_9FUNG</name>
<keyword evidence="5" id="KW-0444">Lipid biosynthesis</keyword>
<accession>A0A1C7N0A9</accession>
<evidence type="ECO:0000256" key="8">
    <source>
        <dbReference type="ARBA" id="ARBA00022691"/>
    </source>
</evidence>
<dbReference type="Gene3D" id="3.40.50.150">
    <property type="entry name" value="Vaccinia Virus protein VP39"/>
    <property type="match status" value="1"/>
</dbReference>
<keyword evidence="6 16" id="KW-0489">Methyltransferase</keyword>
<dbReference type="InParanoid" id="A0A1C7N0A9"/>
<keyword evidence="8" id="KW-0949">S-adenosyl-L-methionine</keyword>
<evidence type="ECO:0000256" key="12">
    <source>
        <dbReference type="ARBA" id="ARBA00023098"/>
    </source>
</evidence>
<dbReference type="GO" id="GO:0006665">
    <property type="term" value="P:sphingolipid metabolic process"/>
    <property type="evidence" value="ECO:0007669"/>
    <property type="project" value="UniProtKB-KW"/>
</dbReference>
<evidence type="ECO:0000256" key="11">
    <source>
        <dbReference type="ARBA" id="ARBA00022989"/>
    </source>
</evidence>
<keyword evidence="7 16" id="KW-0808">Transferase</keyword>
<dbReference type="PANTHER" id="PTHR45197:SF1">
    <property type="entry name" value="SPHINGOLIPID C9-METHYLTRANSFERASE A-RELATED"/>
    <property type="match status" value="1"/>
</dbReference>
<evidence type="ECO:0000256" key="9">
    <source>
        <dbReference type="ARBA" id="ARBA00022692"/>
    </source>
</evidence>
<evidence type="ECO:0000256" key="6">
    <source>
        <dbReference type="ARBA" id="ARBA00022603"/>
    </source>
</evidence>
<comment type="pathway">
    <text evidence="3">Sphingolipid metabolism.</text>
</comment>
<evidence type="ECO:0000256" key="7">
    <source>
        <dbReference type="ARBA" id="ARBA00022679"/>
    </source>
</evidence>
<keyword evidence="12" id="KW-0443">Lipid metabolism</keyword>
<evidence type="ECO:0000256" key="15">
    <source>
        <dbReference type="SAM" id="Phobius"/>
    </source>
</evidence>
<feature type="transmembrane region" description="Helical" evidence="15">
    <location>
        <begin position="92"/>
        <end position="112"/>
    </location>
</feature>
<comment type="caution">
    <text evidence="16">The sequence shown here is derived from an EMBL/GenBank/DDBJ whole genome shotgun (WGS) entry which is preliminary data.</text>
</comment>
<dbReference type="GO" id="GO:0008168">
    <property type="term" value="F:methyltransferase activity"/>
    <property type="evidence" value="ECO:0007669"/>
    <property type="project" value="UniProtKB-KW"/>
</dbReference>
<evidence type="ECO:0000256" key="10">
    <source>
        <dbReference type="ARBA" id="ARBA00022919"/>
    </source>
</evidence>
<comment type="similarity">
    <text evidence="4">Belongs to the CFA/CMAS family.</text>
</comment>
<protein>
    <recommendedName>
        <fullName evidence="14">sphingolipid C(9)-methyltransferase</fullName>
        <ecNumber evidence="14">2.1.1.317</ecNumber>
    </recommendedName>
</protein>
<dbReference type="InterPro" id="IPR052290">
    <property type="entry name" value="Sphingo_C9-MT"/>
</dbReference>
<evidence type="ECO:0000256" key="13">
    <source>
        <dbReference type="ARBA" id="ARBA00023136"/>
    </source>
</evidence>
<dbReference type="GO" id="GO:0032259">
    <property type="term" value="P:methylation"/>
    <property type="evidence" value="ECO:0007669"/>
    <property type="project" value="UniProtKB-KW"/>
</dbReference>
<evidence type="ECO:0000256" key="5">
    <source>
        <dbReference type="ARBA" id="ARBA00022516"/>
    </source>
</evidence>
<feature type="transmembrane region" description="Helical" evidence="15">
    <location>
        <begin position="70"/>
        <end position="86"/>
    </location>
</feature>
<dbReference type="AlphaFoldDB" id="A0A1C7N0A9"/>
<reference evidence="16 17" key="1">
    <citation type="submission" date="2016-03" db="EMBL/GenBank/DDBJ databases">
        <title>Choanephora cucurbitarum.</title>
        <authorList>
            <person name="Min B."/>
            <person name="Park H."/>
            <person name="Park J.-H."/>
            <person name="Shin H.-D."/>
            <person name="Choi I.-G."/>
        </authorList>
    </citation>
    <scope>NUCLEOTIDE SEQUENCE [LARGE SCALE GENOMIC DNA]</scope>
    <source>
        <strain evidence="16 17">KUS-F28377</strain>
    </source>
</reference>
<dbReference type="OrthoDB" id="412182at2759"/>
<dbReference type="GO" id="GO:0016020">
    <property type="term" value="C:membrane"/>
    <property type="evidence" value="ECO:0007669"/>
    <property type="project" value="UniProtKB-SubCell"/>
</dbReference>
<dbReference type="Proteomes" id="UP000093000">
    <property type="component" value="Unassembled WGS sequence"/>
</dbReference>
<evidence type="ECO:0000256" key="14">
    <source>
        <dbReference type="ARBA" id="ARBA00039020"/>
    </source>
</evidence>
<comment type="pathway">
    <text evidence="2">Lipid metabolism; sphingolipid metabolism.</text>
</comment>
<dbReference type="EMBL" id="LUGH01000952">
    <property type="protein sequence ID" value="OBZ82106.1"/>
    <property type="molecule type" value="Genomic_DNA"/>
</dbReference>
<dbReference type="SUPFAM" id="SSF53335">
    <property type="entry name" value="S-adenosyl-L-methionine-dependent methyltransferases"/>
    <property type="match status" value="1"/>
</dbReference>
<dbReference type="InterPro" id="IPR029063">
    <property type="entry name" value="SAM-dependent_MTases_sf"/>
</dbReference>